<gene>
    <name evidence="2" type="ORF">RHGRI_018154</name>
</gene>
<dbReference type="EMBL" id="JACTNZ010000006">
    <property type="protein sequence ID" value="KAG5545898.1"/>
    <property type="molecule type" value="Genomic_DNA"/>
</dbReference>
<accession>A0AAV6K0K9</accession>
<dbReference type="PANTHER" id="PTHR37736">
    <property type="entry name" value="GLYCINE-RICH PROTEIN"/>
    <property type="match status" value="1"/>
</dbReference>
<evidence type="ECO:0000313" key="3">
    <source>
        <dbReference type="Proteomes" id="UP000823749"/>
    </source>
</evidence>
<protein>
    <submittedName>
        <fullName evidence="2">Uncharacterized protein</fullName>
    </submittedName>
</protein>
<sequence>MADAVESTGVHDVIEKHVQKLKRKRDSPGNLVDEALISRIHDLEKLSLDLPADVTKAANLSIKRHRFSESNGGLVLDIIDKRVRNYRKRFESICTLEEDLKHGGKIPNSDQCAKLSSKPLVDARKDELESLRPNLSDAVEAAVILAVAEAVTHSRNVDPVPVSFGSYVPTMSQVPPIHESKVTEGKGRDEEEEEFERIFPLHYQGEKKDSHCHQGVLRLSNDPEFDREVSVLKMDNCNKENLKIWDKIRHPNVAEMYALYFDSDSVQIVTERLTQSLRVFIEGKANEWRLSHDYVEDSSLSWWGFVKVDFKHIFRDIIMTTCDLRAKGVSIAWSMDDIMLGTDSKPRLLVASNERESGKFQWLRKVIHEFLSLPLNEFDYKCLPEELSRFLSLLDDDIKCEMLDTRFVMDCPFFWTAEEQIDFIEKLDERTAKNDINRYNFNNIVILGFKWIEQLQEGTVLHSCFRFKRRRKEGGDKGAEEGEEEGDGEEGVGVGEDHDEGLEDVGDGGVKGVEKPRNPKGLFHRFCRNVLHHYNNVAKRHKAATLEKDGILDELLYVWPNLVSILRDALIKTIEGETELHRKYLQDKLLIMTKDHQQRALDFATHWGLVSALSRDLRFSFW</sequence>
<dbReference type="PANTHER" id="PTHR37736:SF1">
    <property type="entry name" value="GLYCINE-RICH PROTEIN"/>
    <property type="match status" value="1"/>
</dbReference>
<feature type="compositionally biased region" description="Acidic residues" evidence="1">
    <location>
        <begin position="481"/>
        <end position="490"/>
    </location>
</feature>
<feature type="compositionally biased region" description="Acidic residues" evidence="1">
    <location>
        <begin position="497"/>
        <end position="506"/>
    </location>
</feature>
<dbReference type="AlphaFoldDB" id="A0AAV6K0K9"/>
<dbReference type="Proteomes" id="UP000823749">
    <property type="component" value="Chromosome 6"/>
</dbReference>
<keyword evidence="3" id="KW-1185">Reference proteome</keyword>
<comment type="caution">
    <text evidence="2">The sequence shown here is derived from an EMBL/GenBank/DDBJ whole genome shotgun (WGS) entry which is preliminary data.</text>
</comment>
<reference evidence="2 3" key="1">
    <citation type="submission" date="2020-08" db="EMBL/GenBank/DDBJ databases">
        <title>Plant Genome Project.</title>
        <authorList>
            <person name="Zhang R.-G."/>
        </authorList>
    </citation>
    <scope>NUCLEOTIDE SEQUENCE [LARGE SCALE GENOMIC DNA]</scope>
    <source>
        <strain evidence="2">WSP0</strain>
        <tissue evidence="2">Leaf</tissue>
    </source>
</reference>
<proteinExistence type="predicted"/>
<evidence type="ECO:0000313" key="2">
    <source>
        <dbReference type="EMBL" id="KAG5545898.1"/>
    </source>
</evidence>
<organism evidence="2 3">
    <name type="scientific">Rhododendron griersonianum</name>
    <dbReference type="NCBI Taxonomy" id="479676"/>
    <lineage>
        <taxon>Eukaryota</taxon>
        <taxon>Viridiplantae</taxon>
        <taxon>Streptophyta</taxon>
        <taxon>Embryophyta</taxon>
        <taxon>Tracheophyta</taxon>
        <taxon>Spermatophyta</taxon>
        <taxon>Magnoliopsida</taxon>
        <taxon>eudicotyledons</taxon>
        <taxon>Gunneridae</taxon>
        <taxon>Pentapetalae</taxon>
        <taxon>asterids</taxon>
        <taxon>Ericales</taxon>
        <taxon>Ericaceae</taxon>
        <taxon>Ericoideae</taxon>
        <taxon>Rhodoreae</taxon>
        <taxon>Rhododendron</taxon>
    </lineage>
</organism>
<feature type="region of interest" description="Disordered" evidence="1">
    <location>
        <begin position="475"/>
        <end position="517"/>
    </location>
</feature>
<name>A0AAV6K0K9_9ERIC</name>
<evidence type="ECO:0000256" key="1">
    <source>
        <dbReference type="SAM" id="MobiDB-lite"/>
    </source>
</evidence>